<proteinExistence type="predicted"/>
<evidence type="ECO:0008006" key="3">
    <source>
        <dbReference type="Google" id="ProtNLM"/>
    </source>
</evidence>
<name>A0AAV5D8A8_ELECO</name>
<gene>
    <name evidence="1" type="primary">ga24080</name>
    <name evidence="1" type="ORF">PR202_ga24080</name>
</gene>
<keyword evidence="2" id="KW-1185">Reference proteome</keyword>
<evidence type="ECO:0000313" key="2">
    <source>
        <dbReference type="Proteomes" id="UP001054889"/>
    </source>
</evidence>
<reference evidence="1" key="1">
    <citation type="journal article" date="2018" name="DNA Res.">
        <title>Multiple hybrid de novo genome assembly of finger millet, an orphan allotetraploid crop.</title>
        <authorList>
            <person name="Hatakeyama M."/>
            <person name="Aluri S."/>
            <person name="Balachadran M.T."/>
            <person name="Sivarajan S.R."/>
            <person name="Patrignani A."/>
            <person name="Gruter S."/>
            <person name="Poveda L."/>
            <person name="Shimizu-Inatsugi R."/>
            <person name="Baeten J."/>
            <person name="Francoijs K.J."/>
            <person name="Nataraja K.N."/>
            <person name="Reddy Y.A.N."/>
            <person name="Phadnis S."/>
            <person name="Ravikumar R.L."/>
            <person name="Schlapbach R."/>
            <person name="Sreeman S.M."/>
            <person name="Shimizu K.K."/>
        </authorList>
    </citation>
    <scope>NUCLEOTIDE SEQUENCE</scope>
</reference>
<comment type="caution">
    <text evidence="1">The sequence shown here is derived from an EMBL/GenBank/DDBJ whole genome shotgun (WGS) entry which is preliminary data.</text>
</comment>
<organism evidence="1 2">
    <name type="scientific">Eleusine coracana subsp. coracana</name>
    <dbReference type="NCBI Taxonomy" id="191504"/>
    <lineage>
        <taxon>Eukaryota</taxon>
        <taxon>Viridiplantae</taxon>
        <taxon>Streptophyta</taxon>
        <taxon>Embryophyta</taxon>
        <taxon>Tracheophyta</taxon>
        <taxon>Spermatophyta</taxon>
        <taxon>Magnoliopsida</taxon>
        <taxon>Liliopsida</taxon>
        <taxon>Poales</taxon>
        <taxon>Poaceae</taxon>
        <taxon>PACMAD clade</taxon>
        <taxon>Chloridoideae</taxon>
        <taxon>Cynodonteae</taxon>
        <taxon>Eleusininae</taxon>
        <taxon>Eleusine</taxon>
    </lineage>
</organism>
<protein>
    <recommendedName>
        <fullName evidence="3">Sulfotransferase</fullName>
    </recommendedName>
</protein>
<dbReference type="Proteomes" id="UP001054889">
    <property type="component" value="Unassembled WGS sequence"/>
</dbReference>
<sequence length="69" mass="7778">MHKGPAVATHAQYWEDMLREPHGNPNTLAEFMGYEYSEEEEGGGVVDAVVQLCSLGILKKDDGEQKWQR</sequence>
<dbReference type="Gene3D" id="3.40.50.300">
    <property type="entry name" value="P-loop containing nucleotide triphosphate hydrolases"/>
    <property type="match status" value="1"/>
</dbReference>
<dbReference type="AlphaFoldDB" id="A0AAV5D8A8"/>
<evidence type="ECO:0000313" key="1">
    <source>
        <dbReference type="EMBL" id="GJN06357.1"/>
    </source>
</evidence>
<reference evidence="1" key="2">
    <citation type="submission" date="2021-12" db="EMBL/GenBank/DDBJ databases">
        <title>Resequencing data analysis of finger millet.</title>
        <authorList>
            <person name="Hatakeyama M."/>
            <person name="Aluri S."/>
            <person name="Balachadran M.T."/>
            <person name="Sivarajan S.R."/>
            <person name="Poveda L."/>
            <person name="Shimizu-Inatsugi R."/>
            <person name="Schlapbach R."/>
            <person name="Sreeman S.M."/>
            <person name="Shimizu K.K."/>
        </authorList>
    </citation>
    <scope>NUCLEOTIDE SEQUENCE</scope>
</reference>
<dbReference type="InterPro" id="IPR027417">
    <property type="entry name" value="P-loop_NTPase"/>
</dbReference>
<dbReference type="EMBL" id="BQKI01000012">
    <property type="protein sequence ID" value="GJN06357.1"/>
    <property type="molecule type" value="Genomic_DNA"/>
</dbReference>
<accession>A0AAV5D8A8</accession>
<dbReference type="SUPFAM" id="SSF52540">
    <property type="entry name" value="P-loop containing nucleoside triphosphate hydrolases"/>
    <property type="match status" value="1"/>
</dbReference>